<dbReference type="AlphaFoldDB" id="A0AAD0WNX8"/>
<evidence type="ECO:0000313" key="4">
    <source>
        <dbReference type="Proteomes" id="UP000290580"/>
    </source>
</evidence>
<evidence type="ECO:0000313" key="3">
    <source>
        <dbReference type="Proteomes" id="UP000262029"/>
    </source>
</evidence>
<sequence length="429" mass="51181">MKTKIKKLIPQPIKNILRPLKKKFYDDAKKRVLFKKMQKKHKQLIEQIKGKEKIKVVFLAIHKSVWKVDPVFKKMLDDSYFEPLVLVCPYIAYGEERMWEDMKDTYEYFEEKGYPIISSYNKDEDRWISLEEIKPDIVFFTNPHNLTRKEYYEDAYMNYLSCYVPYYTDIASNYDIQSVYNQTFHNVVWKIFLQSEYSVNRAKEISLNKGYNIELSGNLIHEMFQNSLEKNIKNPWKQQTKTKKRIIYAPHQSILLENNLHLGTFLKNGEAIKNLAIKYRDVIQWAFKPHPILKSKLYIHPEWGKKRTDGYYEFWQNSEYTQLELGEYIELFATSDAIIHDCGSFIDEYLLVEKPCGYLYFNGENQLKAINSYGKELLKKYNILSSEKDIENFIENIIKDDIKGHEFIKNKINPSSFILTHLKEATKIE</sequence>
<evidence type="ECO:0008006" key="5">
    <source>
        <dbReference type="Google" id="ProtNLM"/>
    </source>
</evidence>
<dbReference type="EMBL" id="CP032099">
    <property type="protein sequence ID" value="AXX84955.1"/>
    <property type="molecule type" value="Genomic_DNA"/>
</dbReference>
<evidence type="ECO:0000313" key="1">
    <source>
        <dbReference type="EMBL" id="AXX84955.1"/>
    </source>
</evidence>
<name>A0AAD0WNX8_9BACT</name>
<dbReference type="SUPFAM" id="SSF53756">
    <property type="entry name" value="UDP-Glycosyltransferase/glycogen phosphorylase"/>
    <property type="match status" value="1"/>
</dbReference>
<dbReference type="Proteomes" id="UP000262029">
    <property type="component" value="Chromosome"/>
</dbReference>
<gene>
    <name evidence="1" type="ORF">ASKIR_1148</name>
    <name evidence="2" type="ORF">CP959_08035</name>
</gene>
<evidence type="ECO:0000313" key="2">
    <source>
        <dbReference type="EMBL" id="RXI25719.1"/>
    </source>
</evidence>
<proteinExistence type="predicted"/>
<reference evidence="1 3" key="2">
    <citation type="submission" date="2018-08" db="EMBL/GenBank/DDBJ databases">
        <title>Complete genome of the Arcobacter skirrowii type strain LMG 6621.</title>
        <authorList>
            <person name="Miller W.G."/>
            <person name="Yee E."/>
            <person name="Bono J.L."/>
        </authorList>
    </citation>
    <scope>NUCLEOTIDE SEQUENCE [LARGE SCALE GENOMIC DNA]</scope>
    <source>
        <strain evidence="1 3">CCUG 10374</strain>
    </source>
</reference>
<dbReference type="GeneID" id="61750900"/>
<dbReference type="InterPro" id="IPR043148">
    <property type="entry name" value="TagF_C"/>
</dbReference>
<accession>A0AAD0WNX8</accession>
<keyword evidence="4" id="KW-1185">Reference proteome</keyword>
<dbReference type="RefSeq" id="WP_115588327.1">
    <property type="nucleotide sequence ID" value="NZ_CP032099.1"/>
</dbReference>
<dbReference type="Proteomes" id="UP000290580">
    <property type="component" value="Unassembled WGS sequence"/>
</dbReference>
<protein>
    <recommendedName>
        <fullName evidence="5">CDP-glycerol--glycerophosphate glycerophosphotransferase</fullName>
    </recommendedName>
</protein>
<dbReference type="EMBL" id="NXIC01000004">
    <property type="protein sequence ID" value="RXI25719.1"/>
    <property type="molecule type" value="Genomic_DNA"/>
</dbReference>
<dbReference type="Gene3D" id="3.40.50.12580">
    <property type="match status" value="1"/>
</dbReference>
<organism evidence="1 3">
    <name type="scientific">Aliarcobacter skirrowii CCUG 10374</name>
    <dbReference type="NCBI Taxonomy" id="1032239"/>
    <lineage>
        <taxon>Bacteria</taxon>
        <taxon>Pseudomonadati</taxon>
        <taxon>Campylobacterota</taxon>
        <taxon>Epsilonproteobacteria</taxon>
        <taxon>Campylobacterales</taxon>
        <taxon>Arcobacteraceae</taxon>
        <taxon>Aliarcobacter</taxon>
    </lineage>
</organism>
<reference evidence="2 4" key="1">
    <citation type="submission" date="2017-09" db="EMBL/GenBank/DDBJ databases">
        <title>Genomics of the genus Arcobacter.</title>
        <authorList>
            <person name="Perez-Cataluna A."/>
            <person name="Figueras M.J."/>
            <person name="Salas-Masso N."/>
        </authorList>
    </citation>
    <scope>NUCLEOTIDE SEQUENCE [LARGE SCALE GENOMIC DNA]</scope>
    <source>
        <strain evidence="2 4">LMG 6621</strain>
    </source>
</reference>